<reference evidence="3 4" key="1">
    <citation type="submission" date="2017-10" db="EMBL/GenBank/DDBJ databases">
        <title>Comparative genomics in systemic dimorphic fungi from Ajellomycetaceae.</title>
        <authorList>
            <person name="Munoz J.F."/>
            <person name="Mcewen J.G."/>
            <person name="Clay O.K."/>
            <person name="Cuomo C.A."/>
        </authorList>
    </citation>
    <scope>NUCLEOTIDE SEQUENCE [LARGE SCALE GENOMIC DNA]</scope>
    <source>
        <strain evidence="3 4">UAMH4076</strain>
    </source>
</reference>
<feature type="compositionally biased region" description="Low complexity" evidence="1">
    <location>
        <begin position="188"/>
        <end position="210"/>
    </location>
</feature>
<feature type="region of interest" description="Disordered" evidence="1">
    <location>
        <begin position="118"/>
        <end position="155"/>
    </location>
</feature>
<accession>A0A2B7ZDS8</accession>
<gene>
    <name evidence="3" type="ORF">GX50_05678</name>
</gene>
<dbReference type="VEuPathDB" id="FungiDB:EMCG_05047"/>
<feature type="chain" id="PRO_5012360685" description="Extracellular membrane protein CFEM domain-containing protein" evidence="2">
    <location>
        <begin position="22"/>
        <end position="504"/>
    </location>
</feature>
<keyword evidence="2" id="KW-0732">Signal</keyword>
<dbReference type="AlphaFoldDB" id="A0A2B7ZDS8"/>
<feature type="region of interest" description="Disordered" evidence="1">
    <location>
        <begin position="183"/>
        <end position="212"/>
    </location>
</feature>
<name>A0A2B7ZDS8_9EURO</name>
<dbReference type="EMBL" id="PDND01000124">
    <property type="protein sequence ID" value="PGH31531.1"/>
    <property type="molecule type" value="Genomic_DNA"/>
</dbReference>
<feature type="compositionally biased region" description="Low complexity" evidence="1">
    <location>
        <begin position="139"/>
        <end position="155"/>
    </location>
</feature>
<keyword evidence="4" id="KW-1185">Reference proteome</keyword>
<sequence length="504" mass="54453">MARLSALLVLFGLLSTTLVTAKKPIDFDEINRNAKCDNDCFFGSFPPGSCTNDPACTCTQQKYRETYFCCLGKKCASSVLPDSIQRFSLDCEGRSLPFTFDAEAVCGIKLTTSSTTSASATSTSASATPTSAGLTGSQTSSGAPAPTSTPNSAPGMRVMLKAAPLSSPFAAILHTISRTANGIKTNDTTLTQSTTTPSSSAQTQPPQHSQNRYTQIHTPTASESFTTTVPNSTSTSIMEPVITILESFTKPLPRVASDNRNYYPMPLVATSSTANEDAMRVLLPKKLAILLNGAKEALQTTPSIPERLDRPMPQHEKSHYIHTESDVQRVSTLQLIHPVNVVLSGILLPGVTLRCQSEVVSQSGKARTDLKWVCRRGDEETTVAVLEYKNIKALRLADWSPAITNLVGAAATVAAGSQSDNSTVLTHNALKLSQQVNKYSKECKDIALFDWFSMYIFDLDGVDEDGADPVPTKITCSTNSSRFRSLLLGMIYNRLRKNELVKLQ</sequence>
<dbReference type="Proteomes" id="UP000226031">
    <property type="component" value="Unassembled WGS sequence"/>
</dbReference>
<evidence type="ECO:0000313" key="4">
    <source>
        <dbReference type="Proteomes" id="UP000226031"/>
    </source>
</evidence>
<organism evidence="3 4">
    <name type="scientific">[Emmonsia] crescens</name>
    <dbReference type="NCBI Taxonomy" id="73230"/>
    <lineage>
        <taxon>Eukaryota</taxon>
        <taxon>Fungi</taxon>
        <taxon>Dikarya</taxon>
        <taxon>Ascomycota</taxon>
        <taxon>Pezizomycotina</taxon>
        <taxon>Eurotiomycetes</taxon>
        <taxon>Eurotiomycetidae</taxon>
        <taxon>Onygenales</taxon>
        <taxon>Ajellomycetaceae</taxon>
        <taxon>Emergomyces</taxon>
    </lineage>
</organism>
<dbReference type="STRING" id="73230.A0A2B7ZDS8"/>
<evidence type="ECO:0008006" key="5">
    <source>
        <dbReference type="Google" id="ProtNLM"/>
    </source>
</evidence>
<comment type="caution">
    <text evidence="3">The sequence shown here is derived from an EMBL/GenBank/DDBJ whole genome shotgun (WGS) entry which is preliminary data.</text>
</comment>
<dbReference type="VEuPathDB" id="FungiDB:EMCG_05046"/>
<feature type="compositionally biased region" description="Low complexity" evidence="1">
    <location>
        <begin position="118"/>
        <end position="132"/>
    </location>
</feature>
<feature type="signal peptide" evidence="2">
    <location>
        <begin position="1"/>
        <end position="21"/>
    </location>
</feature>
<protein>
    <recommendedName>
        <fullName evidence="5">Extracellular membrane protein CFEM domain-containing protein</fullName>
    </recommendedName>
</protein>
<evidence type="ECO:0000256" key="1">
    <source>
        <dbReference type="SAM" id="MobiDB-lite"/>
    </source>
</evidence>
<evidence type="ECO:0000256" key="2">
    <source>
        <dbReference type="SAM" id="SignalP"/>
    </source>
</evidence>
<evidence type="ECO:0000313" key="3">
    <source>
        <dbReference type="EMBL" id="PGH31531.1"/>
    </source>
</evidence>
<proteinExistence type="predicted"/>